<accession>A0ABP9R2I2</accession>
<keyword evidence="3 5" id="KW-1133">Transmembrane helix</keyword>
<protein>
    <submittedName>
        <fullName evidence="7">Sodium/hydrogen exchanger</fullName>
    </submittedName>
</protein>
<feature type="transmembrane region" description="Helical" evidence="5">
    <location>
        <begin position="30"/>
        <end position="51"/>
    </location>
</feature>
<reference evidence="8" key="1">
    <citation type="journal article" date="2019" name="Int. J. Syst. Evol. Microbiol.">
        <title>The Global Catalogue of Microorganisms (GCM) 10K type strain sequencing project: providing services to taxonomists for standard genome sequencing and annotation.</title>
        <authorList>
            <consortium name="The Broad Institute Genomics Platform"/>
            <consortium name="The Broad Institute Genome Sequencing Center for Infectious Disease"/>
            <person name="Wu L."/>
            <person name="Ma J."/>
        </authorList>
    </citation>
    <scope>NUCLEOTIDE SEQUENCE [LARGE SCALE GENOMIC DNA]</scope>
    <source>
        <strain evidence="8">JCM 18303</strain>
    </source>
</reference>
<keyword evidence="4 5" id="KW-0472">Membrane</keyword>
<evidence type="ECO:0000313" key="7">
    <source>
        <dbReference type="EMBL" id="GAA5170708.1"/>
    </source>
</evidence>
<proteinExistence type="predicted"/>
<evidence type="ECO:0000256" key="1">
    <source>
        <dbReference type="ARBA" id="ARBA00004141"/>
    </source>
</evidence>
<evidence type="ECO:0000259" key="6">
    <source>
        <dbReference type="Pfam" id="PF01699"/>
    </source>
</evidence>
<comment type="caution">
    <text evidence="7">The sequence shown here is derived from an EMBL/GenBank/DDBJ whole genome shotgun (WGS) entry which is preliminary data.</text>
</comment>
<dbReference type="Proteomes" id="UP001428817">
    <property type="component" value="Unassembled WGS sequence"/>
</dbReference>
<dbReference type="RefSeq" id="WP_221497615.1">
    <property type="nucleotide sequence ID" value="NZ_BAABJP010000044.1"/>
</dbReference>
<feature type="domain" description="Sodium/calcium exchanger membrane region" evidence="6">
    <location>
        <begin position="200"/>
        <end position="340"/>
    </location>
</feature>
<dbReference type="InterPro" id="IPR004837">
    <property type="entry name" value="NaCa_Exmemb"/>
</dbReference>
<evidence type="ECO:0000313" key="8">
    <source>
        <dbReference type="Proteomes" id="UP001428817"/>
    </source>
</evidence>
<dbReference type="EMBL" id="BAABJP010000044">
    <property type="protein sequence ID" value="GAA5170708.1"/>
    <property type="molecule type" value="Genomic_DNA"/>
</dbReference>
<evidence type="ECO:0000256" key="4">
    <source>
        <dbReference type="ARBA" id="ARBA00023136"/>
    </source>
</evidence>
<gene>
    <name evidence="7" type="ORF">GCM10023321_68280</name>
</gene>
<evidence type="ECO:0000256" key="3">
    <source>
        <dbReference type="ARBA" id="ARBA00022989"/>
    </source>
</evidence>
<feature type="transmembrane region" description="Helical" evidence="5">
    <location>
        <begin position="126"/>
        <end position="145"/>
    </location>
</feature>
<organism evidence="7 8">
    <name type="scientific">Pseudonocardia eucalypti</name>
    <dbReference type="NCBI Taxonomy" id="648755"/>
    <lineage>
        <taxon>Bacteria</taxon>
        <taxon>Bacillati</taxon>
        <taxon>Actinomycetota</taxon>
        <taxon>Actinomycetes</taxon>
        <taxon>Pseudonocardiales</taxon>
        <taxon>Pseudonocardiaceae</taxon>
        <taxon>Pseudonocardia</taxon>
    </lineage>
</organism>
<feature type="transmembrane region" description="Helical" evidence="5">
    <location>
        <begin position="6"/>
        <end position="23"/>
    </location>
</feature>
<evidence type="ECO:0000256" key="2">
    <source>
        <dbReference type="ARBA" id="ARBA00022692"/>
    </source>
</evidence>
<dbReference type="InterPro" id="IPR044880">
    <property type="entry name" value="NCX_ion-bd_dom_sf"/>
</dbReference>
<sequence>MEASGITAIFVFISGATLLIYSAEKLIVYLVGAARGLSLSLFLLAIIFTGIEFDDLVLGVALNLEGLSNVALGTVFGTSIAMSGIVLALAAILTPTAVKVPRDYLVIFAAAPLLMIVFVLTAPLTFVDGVLLVALFAVFIGYVIVRETRRDVPMFRNAGIYEEITEREAGGRVTVREAERPLPMDMSVTKQGRLPGWTQLGLAVVALAGLVIGAATMSFGTEGILGAYEIDGTLFGVTVVTLVLSIEDIFLTVEPVRKGVPLLGVGNVIGSVVFSVTGKLGIILLAGGSIMVGPDVLRWHLPALIVLTGMSAYFLYTGRLRRWHGYTLLVFYVVYWVASFTVFGGVPLDD</sequence>
<dbReference type="Gene3D" id="1.20.1420.30">
    <property type="entry name" value="NCX, central ion-binding region"/>
    <property type="match status" value="1"/>
</dbReference>
<feature type="transmembrane region" description="Helical" evidence="5">
    <location>
        <begin position="71"/>
        <end position="92"/>
    </location>
</feature>
<name>A0ABP9R2I2_9PSEU</name>
<comment type="subcellular location">
    <subcellularLocation>
        <location evidence="1">Membrane</location>
        <topology evidence="1">Multi-pass membrane protein</topology>
    </subcellularLocation>
</comment>
<feature type="transmembrane region" description="Helical" evidence="5">
    <location>
        <begin position="299"/>
        <end position="316"/>
    </location>
</feature>
<evidence type="ECO:0000256" key="5">
    <source>
        <dbReference type="SAM" id="Phobius"/>
    </source>
</evidence>
<dbReference type="Pfam" id="PF01699">
    <property type="entry name" value="Na_Ca_ex"/>
    <property type="match status" value="2"/>
</dbReference>
<feature type="transmembrane region" description="Helical" evidence="5">
    <location>
        <begin position="232"/>
        <end position="253"/>
    </location>
</feature>
<feature type="domain" description="Sodium/calcium exchanger membrane region" evidence="6">
    <location>
        <begin position="8"/>
        <end position="144"/>
    </location>
</feature>
<feature type="transmembrane region" description="Helical" evidence="5">
    <location>
        <begin position="104"/>
        <end position="120"/>
    </location>
</feature>
<keyword evidence="2 5" id="KW-0812">Transmembrane</keyword>
<keyword evidence="8" id="KW-1185">Reference proteome</keyword>
<feature type="transmembrane region" description="Helical" evidence="5">
    <location>
        <begin position="200"/>
        <end position="220"/>
    </location>
</feature>
<feature type="transmembrane region" description="Helical" evidence="5">
    <location>
        <begin position="328"/>
        <end position="348"/>
    </location>
</feature>
<feature type="transmembrane region" description="Helical" evidence="5">
    <location>
        <begin position="265"/>
        <end position="287"/>
    </location>
</feature>